<keyword evidence="4" id="KW-1185">Reference proteome</keyword>
<gene>
    <name evidence="3" type="ORF">HPB51_026427</name>
</gene>
<accession>A0A9J6D337</accession>
<reference evidence="3" key="1">
    <citation type="journal article" date="2020" name="Cell">
        <title>Large-Scale Comparative Analyses of Tick Genomes Elucidate Their Genetic Diversity and Vector Capacities.</title>
        <authorList>
            <consortium name="Tick Genome and Microbiome Consortium (TIGMIC)"/>
            <person name="Jia N."/>
            <person name="Wang J."/>
            <person name="Shi W."/>
            <person name="Du L."/>
            <person name="Sun Y."/>
            <person name="Zhan W."/>
            <person name="Jiang J.F."/>
            <person name="Wang Q."/>
            <person name="Zhang B."/>
            <person name="Ji P."/>
            <person name="Bell-Sakyi L."/>
            <person name="Cui X.M."/>
            <person name="Yuan T.T."/>
            <person name="Jiang B.G."/>
            <person name="Yang W.F."/>
            <person name="Lam T.T."/>
            <person name="Chang Q.C."/>
            <person name="Ding S.J."/>
            <person name="Wang X.J."/>
            <person name="Zhu J.G."/>
            <person name="Ruan X.D."/>
            <person name="Zhao L."/>
            <person name="Wei J.T."/>
            <person name="Ye R.Z."/>
            <person name="Que T.C."/>
            <person name="Du C.H."/>
            <person name="Zhou Y.H."/>
            <person name="Cheng J.X."/>
            <person name="Dai P.F."/>
            <person name="Guo W.B."/>
            <person name="Han X.H."/>
            <person name="Huang E.J."/>
            <person name="Li L.F."/>
            <person name="Wei W."/>
            <person name="Gao Y.C."/>
            <person name="Liu J.Z."/>
            <person name="Shao H.Z."/>
            <person name="Wang X."/>
            <person name="Wang C.C."/>
            <person name="Yang T.C."/>
            <person name="Huo Q.B."/>
            <person name="Li W."/>
            <person name="Chen H.Y."/>
            <person name="Chen S.E."/>
            <person name="Zhou L.G."/>
            <person name="Ni X.B."/>
            <person name="Tian J.H."/>
            <person name="Sheng Y."/>
            <person name="Liu T."/>
            <person name="Pan Y.S."/>
            <person name="Xia L.Y."/>
            <person name="Li J."/>
            <person name="Zhao F."/>
            <person name="Cao W.C."/>
        </authorList>
    </citation>
    <scope>NUCLEOTIDE SEQUENCE</scope>
    <source>
        <strain evidence="3">Rmic-2018</strain>
    </source>
</reference>
<evidence type="ECO:0000313" key="3">
    <source>
        <dbReference type="EMBL" id="KAH7996035.1"/>
    </source>
</evidence>
<dbReference type="InterPro" id="IPR032041">
    <property type="entry name" value="Cdc73_N"/>
</dbReference>
<proteinExistence type="predicted"/>
<organism evidence="3 4">
    <name type="scientific">Rhipicephalus microplus</name>
    <name type="common">Cattle tick</name>
    <name type="synonym">Boophilus microplus</name>
    <dbReference type="NCBI Taxonomy" id="6941"/>
    <lineage>
        <taxon>Eukaryota</taxon>
        <taxon>Metazoa</taxon>
        <taxon>Ecdysozoa</taxon>
        <taxon>Arthropoda</taxon>
        <taxon>Chelicerata</taxon>
        <taxon>Arachnida</taxon>
        <taxon>Acari</taxon>
        <taxon>Parasitiformes</taxon>
        <taxon>Ixodida</taxon>
        <taxon>Ixodoidea</taxon>
        <taxon>Ixodidae</taxon>
        <taxon>Rhipicephalinae</taxon>
        <taxon>Rhipicephalus</taxon>
        <taxon>Boophilus</taxon>
    </lineage>
</organism>
<dbReference type="AlphaFoldDB" id="A0A9J6D337"/>
<reference evidence="3" key="2">
    <citation type="submission" date="2021-09" db="EMBL/GenBank/DDBJ databases">
        <authorList>
            <person name="Jia N."/>
            <person name="Wang J."/>
            <person name="Shi W."/>
            <person name="Du L."/>
            <person name="Sun Y."/>
            <person name="Zhan W."/>
            <person name="Jiang J."/>
            <person name="Wang Q."/>
            <person name="Zhang B."/>
            <person name="Ji P."/>
            <person name="Sakyi L.B."/>
            <person name="Cui X."/>
            <person name="Yuan T."/>
            <person name="Jiang B."/>
            <person name="Yang W."/>
            <person name="Lam T.T.-Y."/>
            <person name="Chang Q."/>
            <person name="Ding S."/>
            <person name="Wang X."/>
            <person name="Zhu J."/>
            <person name="Ruan X."/>
            <person name="Zhao L."/>
            <person name="Wei J."/>
            <person name="Que T."/>
            <person name="Du C."/>
            <person name="Cheng J."/>
            <person name="Dai P."/>
            <person name="Han X."/>
            <person name="Huang E."/>
            <person name="Gao Y."/>
            <person name="Liu J."/>
            <person name="Shao H."/>
            <person name="Ye R."/>
            <person name="Li L."/>
            <person name="Wei W."/>
            <person name="Wang X."/>
            <person name="Wang C."/>
            <person name="Huo Q."/>
            <person name="Li W."/>
            <person name="Guo W."/>
            <person name="Chen H."/>
            <person name="Chen S."/>
            <person name="Zhou L."/>
            <person name="Zhou L."/>
            <person name="Ni X."/>
            <person name="Tian J."/>
            <person name="Zhou Y."/>
            <person name="Sheng Y."/>
            <person name="Liu T."/>
            <person name="Pan Y."/>
            <person name="Xia L."/>
            <person name="Li J."/>
            <person name="Zhao F."/>
            <person name="Cao W."/>
        </authorList>
    </citation>
    <scope>NUCLEOTIDE SEQUENCE</scope>
    <source>
        <strain evidence="3">Rmic-2018</strain>
        <tissue evidence="3">Larvae</tissue>
    </source>
</reference>
<dbReference type="Proteomes" id="UP000821866">
    <property type="component" value="Unassembled WGS sequence"/>
</dbReference>
<evidence type="ECO:0000313" key="4">
    <source>
        <dbReference type="Proteomes" id="UP000821866"/>
    </source>
</evidence>
<dbReference type="VEuPathDB" id="VectorBase:LOC119161948"/>
<protein>
    <recommendedName>
        <fullName evidence="2">Paf1 complex subunit Cdc73 N-terminal domain-containing protein</fullName>
    </recommendedName>
</protein>
<sequence length="215" mass="23708">MSSTWPQQSEAAHDLMQGIDLPDESELDVIVEDLPALAPYLGNVVGYIAGSGKDGAPREYYTLQCLLFLLRNVHLSHPVYVRQAAVVGKIGFEVRISTGRSSRDSNPRPAGQQPSTLATRPPRQGRIPKEGKRVRGRQKVSDCTDPLPLEGQPDPSVWSAVEEAFGSKLFPNYVTVDELVSSQQLTDEELLPKFAVCQMQSSRMKTKMKTASQKL</sequence>
<name>A0A9J6D337_RHIMP</name>
<feature type="domain" description="Paf1 complex subunit Cdc73 N-terminal" evidence="2">
    <location>
        <begin position="47"/>
        <end position="85"/>
    </location>
</feature>
<evidence type="ECO:0000259" key="2">
    <source>
        <dbReference type="Pfam" id="PF16050"/>
    </source>
</evidence>
<dbReference type="Pfam" id="PF16050">
    <property type="entry name" value="CDC73_N"/>
    <property type="match status" value="1"/>
</dbReference>
<feature type="region of interest" description="Disordered" evidence="1">
    <location>
        <begin position="98"/>
        <end position="153"/>
    </location>
</feature>
<comment type="caution">
    <text evidence="3">The sequence shown here is derived from an EMBL/GenBank/DDBJ whole genome shotgun (WGS) entry which is preliminary data.</text>
</comment>
<dbReference type="VEuPathDB" id="VectorBase:LOC119160921"/>
<dbReference type="EMBL" id="JABSTU010000342">
    <property type="protein sequence ID" value="KAH7996035.1"/>
    <property type="molecule type" value="Genomic_DNA"/>
</dbReference>
<evidence type="ECO:0000256" key="1">
    <source>
        <dbReference type="SAM" id="MobiDB-lite"/>
    </source>
</evidence>